<dbReference type="AlphaFoldDB" id="A0A8J3D177"/>
<dbReference type="EMBL" id="BMYF01000019">
    <property type="protein sequence ID" value="GHB46031.1"/>
    <property type="molecule type" value="Genomic_DNA"/>
</dbReference>
<evidence type="ECO:0000313" key="2">
    <source>
        <dbReference type="Proteomes" id="UP000642809"/>
    </source>
</evidence>
<reference evidence="1" key="1">
    <citation type="journal article" date="2014" name="Int. J. Syst. Evol. Microbiol.">
        <title>Complete genome sequence of Corynebacterium casei LMG S-19264T (=DSM 44701T), isolated from a smear-ripened cheese.</title>
        <authorList>
            <consortium name="US DOE Joint Genome Institute (JGI-PGF)"/>
            <person name="Walter F."/>
            <person name="Albersmeier A."/>
            <person name="Kalinowski J."/>
            <person name="Ruckert C."/>
        </authorList>
    </citation>
    <scope>NUCLEOTIDE SEQUENCE</scope>
    <source>
        <strain evidence="1">KCTC 23224</strain>
    </source>
</reference>
<comment type="caution">
    <text evidence="1">The sequence shown here is derived from an EMBL/GenBank/DDBJ whole genome shotgun (WGS) entry which is preliminary data.</text>
</comment>
<dbReference type="Proteomes" id="UP000642809">
    <property type="component" value="Unassembled WGS sequence"/>
</dbReference>
<evidence type="ECO:0000313" key="1">
    <source>
        <dbReference type="EMBL" id="GHB46031.1"/>
    </source>
</evidence>
<name>A0A8J3D177_9BACT</name>
<sequence length="569" mass="65099">MKNQCITILLAAYGFLGFGYLSESLGQTLPIHTPVLEEYIRRAQLLGKIDGQSSLSIRPLFPVYAFDRYTGFDLDSTFQDLDNSSFNEKFTKNGIEGVLLAMPISIRSQYNSEYAFGLNNGAMVPNRGLQNVISGGLYFQYGKFSLQLQPEIHLAQNRDFLGFPIEHQATILYYYEYMNRIDMPERMGTAPINRMLPGQSSIRFNSHGFSVGLSTENLWWGPSRKNSLILSNNAPGFAHITLNTTKPKQTLIGSFEGQLILAGQLRASGYLPPHSDVLIQQTSVLWPKRENGDRNLSGIIFSYQPKWVPGLFLGYSATNNVYTEDMENLGDHVPFFNGQKRLSNLPNPATGRRQQFSSGFFRWMSQEGHFEFYGEYGTNGNSRRFADFIITPERNRGFTLGFSNLVPLKKSDTFLQISAEMTQTGQTIRESIQNLDTWYIHDHVRHGYTHQGQVLGLGYGPAANVNWIELGWVKNFNRVAFQFERIVYNNDFYYFRFEASKDWRIKYVDLVPALVADWRFGNLLVNTHVRYVNTLNYTWFLENQPDSYFVPGLDRNNWVATVGLAYILK</sequence>
<keyword evidence="2" id="KW-1185">Reference proteome</keyword>
<proteinExistence type="predicted"/>
<dbReference type="InterPro" id="IPR038636">
    <property type="entry name" value="Wzi_sf"/>
</dbReference>
<protein>
    <recommendedName>
        <fullName evidence="3">Capsule assembly protein Wzi</fullName>
    </recommendedName>
</protein>
<organism evidence="1 2">
    <name type="scientific">Mongoliitalea lutea</name>
    <dbReference type="NCBI Taxonomy" id="849756"/>
    <lineage>
        <taxon>Bacteria</taxon>
        <taxon>Pseudomonadati</taxon>
        <taxon>Bacteroidota</taxon>
        <taxon>Cytophagia</taxon>
        <taxon>Cytophagales</taxon>
        <taxon>Cyclobacteriaceae</taxon>
        <taxon>Mongoliitalea</taxon>
    </lineage>
</organism>
<dbReference type="Gene3D" id="2.40.160.130">
    <property type="entry name" value="Capsule assembly protein Wzi"/>
    <property type="match status" value="1"/>
</dbReference>
<reference evidence="1" key="2">
    <citation type="submission" date="2020-09" db="EMBL/GenBank/DDBJ databases">
        <authorList>
            <person name="Sun Q."/>
            <person name="Kim S."/>
        </authorList>
    </citation>
    <scope>NUCLEOTIDE SEQUENCE</scope>
    <source>
        <strain evidence="1">KCTC 23224</strain>
    </source>
</reference>
<evidence type="ECO:0008006" key="3">
    <source>
        <dbReference type="Google" id="ProtNLM"/>
    </source>
</evidence>
<dbReference type="RefSeq" id="WP_189584078.1">
    <property type="nucleotide sequence ID" value="NZ_BMYF01000019.1"/>
</dbReference>
<gene>
    <name evidence="1" type="ORF">GCM10008106_28720</name>
</gene>
<accession>A0A8J3D177</accession>